<dbReference type="Proteomes" id="UP001190700">
    <property type="component" value="Unassembled WGS sequence"/>
</dbReference>
<accession>A0AAE0LFV3</accession>
<protein>
    <submittedName>
        <fullName evidence="1">Uncharacterized protein</fullName>
    </submittedName>
</protein>
<comment type="caution">
    <text evidence="1">The sequence shown here is derived from an EMBL/GenBank/DDBJ whole genome shotgun (WGS) entry which is preliminary data.</text>
</comment>
<dbReference type="EMBL" id="LGRX02002698">
    <property type="protein sequence ID" value="KAK3283637.1"/>
    <property type="molecule type" value="Genomic_DNA"/>
</dbReference>
<gene>
    <name evidence="1" type="ORF">CYMTET_8669</name>
</gene>
<sequence>METGSIEIPPEERRVVPRINRSLFAATVQFDTLRAPINSGGAGVLGERSYEDEPDENRDIRREVNETVRKYAESLAEEFENHDSLTLFTYILEMRDPSNGARQFGARDDELYNPAPEENDDTHRSRVSVMSRSIHRLLNVRIHAAVSALVCTPVGSGWFEGPSLEPGYRRIDVFPHVSDRGMWSNFVLRLMESEIEEGDRIDEDQQLPPAHQVINVAAKDLRAHLRTLSEHEIGR</sequence>
<dbReference type="AlphaFoldDB" id="A0AAE0LFV3"/>
<proteinExistence type="predicted"/>
<reference evidence="1 2" key="1">
    <citation type="journal article" date="2015" name="Genome Biol. Evol.">
        <title>Comparative Genomics of a Bacterivorous Green Alga Reveals Evolutionary Causalities and Consequences of Phago-Mixotrophic Mode of Nutrition.</title>
        <authorList>
            <person name="Burns J.A."/>
            <person name="Paasch A."/>
            <person name="Narechania A."/>
            <person name="Kim E."/>
        </authorList>
    </citation>
    <scope>NUCLEOTIDE SEQUENCE [LARGE SCALE GENOMIC DNA]</scope>
    <source>
        <strain evidence="1 2">PLY_AMNH</strain>
    </source>
</reference>
<organism evidence="1 2">
    <name type="scientific">Cymbomonas tetramitiformis</name>
    <dbReference type="NCBI Taxonomy" id="36881"/>
    <lineage>
        <taxon>Eukaryota</taxon>
        <taxon>Viridiplantae</taxon>
        <taxon>Chlorophyta</taxon>
        <taxon>Pyramimonadophyceae</taxon>
        <taxon>Pyramimonadales</taxon>
        <taxon>Pyramimonadaceae</taxon>
        <taxon>Cymbomonas</taxon>
    </lineage>
</organism>
<keyword evidence="2" id="KW-1185">Reference proteome</keyword>
<evidence type="ECO:0000313" key="1">
    <source>
        <dbReference type="EMBL" id="KAK3283637.1"/>
    </source>
</evidence>
<evidence type="ECO:0000313" key="2">
    <source>
        <dbReference type="Proteomes" id="UP001190700"/>
    </source>
</evidence>
<name>A0AAE0LFV3_9CHLO</name>